<organism evidence="2 3">
    <name type="scientific">Polyplax serrata</name>
    <name type="common">Common mouse louse</name>
    <dbReference type="NCBI Taxonomy" id="468196"/>
    <lineage>
        <taxon>Eukaryota</taxon>
        <taxon>Metazoa</taxon>
        <taxon>Ecdysozoa</taxon>
        <taxon>Arthropoda</taxon>
        <taxon>Hexapoda</taxon>
        <taxon>Insecta</taxon>
        <taxon>Pterygota</taxon>
        <taxon>Neoptera</taxon>
        <taxon>Paraneoptera</taxon>
        <taxon>Psocodea</taxon>
        <taxon>Troctomorpha</taxon>
        <taxon>Phthiraptera</taxon>
        <taxon>Anoplura</taxon>
        <taxon>Polyplacidae</taxon>
        <taxon>Polyplax</taxon>
    </lineage>
</organism>
<reference evidence="2 3" key="1">
    <citation type="submission" date="2023-10" db="EMBL/GenBank/DDBJ databases">
        <title>Genomes of two closely related lineages of the louse Polyplax serrata with different host specificities.</title>
        <authorList>
            <person name="Martinu J."/>
            <person name="Tarabai H."/>
            <person name="Stefka J."/>
            <person name="Hypsa V."/>
        </authorList>
    </citation>
    <scope>NUCLEOTIDE SEQUENCE [LARGE SCALE GENOMIC DNA]</scope>
    <source>
        <strain evidence="2">HR10_N</strain>
    </source>
</reference>
<dbReference type="AlphaFoldDB" id="A0AAN8SAE4"/>
<feature type="compositionally biased region" description="Basic and acidic residues" evidence="1">
    <location>
        <begin position="114"/>
        <end position="136"/>
    </location>
</feature>
<evidence type="ECO:0000256" key="1">
    <source>
        <dbReference type="SAM" id="MobiDB-lite"/>
    </source>
</evidence>
<proteinExistence type="predicted"/>
<dbReference type="Proteomes" id="UP001372834">
    <property type="component" value="Unassembled WGS sequence"/>
</dbReference>
<evidence type="ECO:0000313" key="2">
    <source>
        <dbReference type="EMBL" id="KAK6642480.1"/>
    </source>
</evidence>
<protein>
    <submittedName>
        <fullName evidence="2">Uncharacterized protein</fullName>
    </submittedName>
</protein>
<sequence length="229" mass="25773">MEITFSSMNEQVNNSPLCGLSKERHFGRKRCVRSFKIKTGHYTGGSYLSAVNFPSMRCRNNLYSQIHPLSGIPTSFHWSNKRSPCLGVSLLFKQVGPIESLPETLEMENNDKRIEKQTGPEGKKHLPGWGEKKDANQKSTLRSSDLCALFCCPIRLGVRLVKVSSRVPKVKRRGTVPCDFALSQFTCVLGAFRHCFVSQNGVGGERKKNLSWVTRGVTEDMTHSHKKRT</sequence>
<feature type="region of interest" description="Disordered" evidence="1">
    <location>
        <begin position="114"/>
        <end position="137"/>
    </location>
</feature>
<comment type="caution">
    <text evidence="2">The sequence shown here is derived from an EMBL/GenBank/DDBJ whole genome shotgun (WGS) entry which is preliminary data.</text>
</comment>
<gene>
    <name evidence="2" type="ORF">RUM43_003982</name>
</gene>
<accession>A0AAN8SAE4</accession>
<dbReference type="EMBL" id="JAWJWE010000002">
    <property type="protein sequence ID" value="KAK6642480.1"/>
    <property type="molecule type" value="Genomic_DNA"/>
</dbReference>
<name>A0AAN8SAE4_POLSC</name>
<evidence type="ECO:0000313" key="3">
    <source>
        <dbReference type="Proteomes" id="UP001372834"/>
    </source>
</evidence>